<sequence length="470" mass="50690">MPSGNADAAARERLARLAREIADGDAGALVDWKACAEDALFALREAHAQACPALRDARLDAVAANVNTEPAETWMQALGAEIETLDLRLYEVAQADDAYGLVVLHATEGADFEKAAKTHDIDVRRCRQTGRARGQGARKLQPAQALANHADAALLHISFVSGGALGFGRSTVPDREPSPDGFFSWLDLRQWPPVLTSTRLTVCDLTWTPAHGGLWAALVSPEPGAWTLRVTQTPLQGDAAWQTLPMPTFLKGAPIISIGFAGADLLVADRNRVWIYRDPATLPAPEQVLEAPAQDLRHGKASGFARTGDGRTCVLCAGAFHEWRDGRMHATGIQAHGLDALSCAPTGASRFAWVDAGNEHLVEADLDTGELRTHALAHIDGRVELRDAGDGWIALLRWNEPSHQHDIAQLWHPATERLLRLGYGALGRAGALAQWFPLPDGRTVAADFEKAFVLGDLEALVRRLGDTPAR</sequence>
<name>A0A9X8D9I0_9BURK</name>
<dbReference type="RefSeq" id="WP_119551746.1">
    <property type="nucleotide sequence ID" value="NZ_QXMN01000001.1"/>
</dbReference>
<gene>
    <name evidence="1" type="ORF">D3H34_02075</name>
</gene>
<dbReference type="Proteomes" id="UP000265619">
    <property type="component" value="Unassembled WGS sequence"/>
</dbReference>
<dbReference type="EMBL" id="QXMN01000001">
    <property type="protein sequence ID" value="RIX85341.1"/>
    <property type="molecule type" value="Genomic_DNA"/>
</dbReference>
<evidence type="ECO:0000313" key="1">
    <source>
        <dbReference type="EMBL" id="RIX85341.1"/>
    </source>
</evidence>
<accession>A0A9X8D9I0</accession>
<dbReference type="OrthoDB" id="8647034at2"/>
<comment type="caution">
    <text evidence="1">The sequence shown here is derived from an EMBL/GenBank/DDBJ whole genome shotgun (WGS) entry which is preliminary data.</text>
</comment>
<evidence type="ECO:0000313" key="2">
    <source>
        <dbReference type="Proteomes" id="UP000265619"/>
    </source>
</evidence>
<dbReference type="AlphaFoldDB" id="A0A9X8D9I0"/>
<organism evidence="1 2">
    <name type="scientific">Acidovorax cavernicola</name>
    <dbReference type="NCBI Taxonomy" id="1675792"/>
    <lineage>
        <taxon>Bacteria</taxon>
        <taxon>Pseudomonadati</taxon>
        <taxon>Pseudomonadota</taxon>
        <taxon>Betaproteobacteria</taxon>
        <taxon>Burkholderiales</taxon>
        <taxon>Comamonadaceae</taxon>
        <taxon>Acidovorax</taxon>
    </lineage>
</organism>
<protein>
    <submittedName>
        <fullName evidence="1">Uncharacterized protein</fullName>
    </submittedName>
</protein>
<reference evidence="1 2" key="1">
    <citation type="submission" date="2018-09" db="EMBL/GenBank/DDBJ databases">
        <title>Acidovorax cavernicola nov. sp. isolated from Gruta de las Maravillas (Aracena, Spain).</title>
        <authorList>
            <person name="Jurado V."/>
            <person name="Gutierrez-Patricio S."/>
            <person name="Gonzalez-Pimentel J.L."/>
            <person name="Miller A.Z."/>
            <person name="Laiz L."/>
            <person name="Saiz-Jimenez C."/>
        </authorList>
    </citation>
    <scope>NUCLEOTIDE SEQUENCE [LARGE SCALE GENOMIC DNA]</scope>
    <source>
        <strain evidence="1 2">1011MAR4D40.2</strain>
    </source>
</reference>
<keyword evidence="2" id="KW-1185">Reference proteome</keyword>
<proteinExistence type="predicted"/>